<dbReference type="HOGENOM" id="CLU_1831781_0_0_11"/>
<reference evidence="2 3" key="1">
    <citation type="submission" date="2013-02" db="EMBL/GenBank/DDBJ databases">
        <title>The complete genome sequence of Corynebacterium callunae DSM 20147.</title>
        <authorList>
            <person name="Ruckert C."/>
            <person name="Albersmeier A."/>
            <person name="Kalinowski J."/>
        </authorList>
    </citation>
    <scope>NUCLEOTIDE SEQUENCE [LARGE SCALE GENOMIC DNA]</scope>
    <source>
        <strain evidence="2 3">DSM 20147</strain>
    </source>
</reference>
<sequence length="140" mass="14646">MTNFKPAAATALAVAMTLSACSTESLDGELTSTGADAGFRLEAWCDDASALALGVKWGDNDKMEDVLISSDLGGAMGDVESYKHSYGLADFPSATLTVFAVPTDGTCHITLRDDVSGTALERSFDEDAEEFTLIGYASKS</sequence>
<feature type="chain" id="PRO_5004017545" description="Lipoprotein" evidence="1">
    <location>
        <begin position="21"/>
        <end position="140"/>
    </location>
</feature>
<evidence type="ECO:0000256" key="1">
    <source>
        <dbReference type="SAM" id="SignalP"/>
    </source>
</evidence>
<dbReference type="EMBL" id="CP004354">
    <property type="protein sequence ID" value="AGG66891.1"/>
    <property type="molecule type" value="Genomic_DNA"/>
</dbReference>
<keyword evidence="3" id="KW-1185">Reference proteome</keyword>
<evidence type="ECO:0000313" key="3">
    <source>
        <dbReference type="Proteomes" id="UP000011760"/>
    </source>
</evidence>
<dbReference type="PROSITE" id="PS51257">
    <property type="entry name" value="PROKAR_LIPOPROTEIN"/>
    <property type="match status" value="1"/>
</dbReference>
<dbReference type="RefSeq" id="WP_015651322.1">
    <property type="nucleotide sequence ID" value="NC_020506.1"/>
</dbReference>
<dbReference type="AlphaFoldDB" id="M1TRH2"/>
<dbReference type="Proteomes" id="UP000011760">
    <property type="component" value="Chromosome"/>
</dbReference>
<dbReference type="KEGG" id="ccn:H924_07245"/>
<organism evidence="2 3">
    <name type="scientific">Corynebacterium callunae DSM 20147</name>
    <dbReference type="NCBI Taxonomy" id="1121353"/>
    <lineage>
        <taxon>Bacteria</taxon>
        <taxon>Bacillati</taxon>
        <taxon>Actinomycetota</taxon>
        <taxon>Actinomycetes</taxon>
        <taxon>Mycobacteriales</taxon>
        <taxon>Corynebacteriaceae</taxon>
        <taxon>Corynebacterium</taxon>
    </lineage>
</organism>
<protein>
    <recommendedName>
        <fullName evidence="4">Lipoprotein</fullName>
    </recommendedName>
</protein>
<gene>
    <name evidence="2" type="ORF">H924_07245</name>
</gene>
<evidence type="ECO:0008006" key="4">
    <source>
        <dbReference type="Google" id="ProtNLM"/>
    </source>
</evidence>
<proteinExistence type="predicted"/>
<keyword evidence="1" id="KW-0732">Signal</keyword>
<evidence type="ECO:0000313" key="2">
    <source>
        <dbReference type="EMBL" id="AGG66891.1"/>
    </source>
</evidence>
<name>M1TRH2_9CORY</name>
<dbReference type="PATRIC" id="fig|1121353.3.peg.1476"/>
<feature type="signal peptide" evidence="1">
    <location>
        <begin position="1"/>
        <end position="20"/>
    </location>
</feature>
<accession>M1TRH2</accession>